<organism evidence="1">
    <name type="scientific">Bacillus subtilis subsp. natto</name>
    <dbReference type="NCBI Taxonomy" id="86029"/>
    <lineage>
        <taxon>Bacteria</taxon>
        <taxon>Bacillati</taxon>
        <taxon>Bacillota</taxon>
        <taxon>Bacilli</taxon>
        <taxon>Bacillales</taxon>
        <taxon>Bacillaceae</taxon>
        <taxon>Bacillus</taxon>
    </lineage>
</organism>
<reference evidence="1" key="1">
    <citation type="journal article" date="1997" name="Proc. Natl. Acad. Sci. U.S.A.">
        <title>Experimental surgery to create subgenomes of Bacillus subtilis 168.</title>
        <authorList>
            <person name="Itaya M."/>
            <person name="Tanaka T."/>
        </authorList>
    </citation>
    <scope>NUCLEOTIDE SEQUENCE</scope>
    <source>
        <strain evidence="1">IAM 11631</strain>
        <plasmid evidence="1">pLS32</plasmid>
    </source>
</reference>
<protein>
    <submittedName>
        <fullName evidence="1">Uncharacterized protein</fullName>
    </submittedName>
</protein>
<dbReference type="AlphaFoldDB" id="E9RJC2"/>
<dbReference type="RefSeq" id="WP_013603297.1">
    <property type="nucleotide sequence ID" value="NC_015149.1"/>
</dbReference>
<accession>E9RJC2</accession>
<name>E9RJC2_BACNA</name>
<reference evidence="1" key="2">
    <citation type="submission" date="2011-02" db="EMBL/GenBank/DDBJ databases">
        <title>Genetic factors for stable replication of pLS32 in Bacillus subtilis.</title>
        <authorList>
            <person name="Itaya M."/>
        </authorList>
    </citation>
    <scope>NUCLEOTIDE SEQUENCE</scope>
    <source>
        <strain evidence="1">IAM 11631</strain>
        <plasmid evidence="1">pLS32</plasmid>
    </source>
</reference>
<evidence type="ECO:0000313" key="1">
    <source>
        <dbReference type="EMBL" id="BAJ77017.1"/>
    </source>
</evidence>
<keyword evidence="1" id="KW-0614">Plasmid</keyword>
<proteinExistence type="predicted"/>
<dbReference type="EMBL" id="AB615353">
    <property type="protein sequence ID" value="BAJ77017.1"/>
    <property type="molecule type" value="Genomic_DNA"/>
</dbReference>
<geneLocation type="plasmid" evidence="1">
    <name>pLS32</name>
</geneLocation>
<sequence length="76" mass="8749">MSTPGYEALARKVKSFRENLSTRTKNDKTWLLYESVNELSDEDLKDLGLTIVDLAEIVSNEIDQNPFTLKKEHLVH</sequence>